<dbReference type="Proteomes" id="UP000267448">
    <property type="component" value="Unassembled WGS sequence"/>
</dbReference>
<organism evidence="2 3">
    <name type="scientific">Shewanella canadensis</name>
    <dbReference type="NCBI Taxonomy" id="271096"/>
    <lineage>
        <taxon>Bacteria</taxon>
        <taxon>Pseudomonadati</taxon>
        <taxon>Pseudomonadota</taxon>
        <taxon>Gammaproteobacteria</taxon>
        <taxon>Alteromonadales</taxon>
        <taxon>Shewanellaceae</taxon>
        <taxon>Shewanella</taxon>
    </lineage>
</organism>
<keyword evidence="3" id="KW-1185">Reference proteome</keyword>
<protein>
    <submittedName>
        <fullName evidence="2">Uncharacterized protein</fullName>
    </submittedName>
</protein>
<dbReference type="RefSeq" id="WP_126519145.1">
    <property type="nucleotide sequence ID" value="NZ_RXNU01000002.1"/>
</dbReference>
<dbReference type="OrthoDB" id="6212140at2"/>
<evidence type="ECO:0000313" key="2">
    <source>
        <dbReference type="EMBL" id="RTR40085.1"/>
    </source>
</evidence>
<feature type="region of interest" description="Disordered" evidence="1">
    <location>
        <begin position="112"/>
        <end position="170"/>
    </location>
</feature>
<name>A0A3S0KWH7_9GAMM</name>
<comment type="caution">
    <text evidence="2">The sequence shown here is derived from an EMBL/GenBank/DDBJ whole genome shotgun (WGS) entry which is preliminary data.</text>
</comment>
<evidence type="ECO:0000313" key="3">
    <source>
        <dbReference type="Proteomes" id="UP000267448"/>
    </source>
</evidence>
<gene>
    <name evidence="2" type="ORF">EKG38_04985</name>
</gene>
<dbReference type="EMBL" id="RXNU01000002">
    <property type="protein sequence ID" value="RTR40085.1"/>
    <property type="molecule type" value="Genomic_DNA"/>
</dbReference>
<feature type="compositionally biased region" description="Basic and acidic residues" evidence="1">
    <location>
        <begin position="147"/>
        <end position="157"/>
    </location>
</feature>
<reference evidence="2 3" key="1">
    <citation type="submission" date="2018-12" db="EMBL/GenBank/DDBJ databases">
        <authorList>
            <person name="Yu L."/>
        </authorList>
    </citation>
    <scope>NUCLEOTIDE SEQUENCE [LARGE SCALE GENOMIC DNA]</scope>
    <source>
        <strain evidence="2 3">HAW-EB2</strain>
    </source>
</reference>
<dbReference type="AlphaFoldDB" id="A0A3S0KWH7"/>
<accession>A0A3S0KWH7</accession>
<evidence type="ECO:0000256" key="1">
    <source>
        <dbReference type="SAM" id="MobiDB-lite"/>
    </source>
</evidence>
<sequence>MLDAICMFDEDEPVTYSVFKFQKLSDVDIERYRQSLICPQCHGKAYYRKASLDGKAACFGSRYHQANCKEFKPSQAKAREEQDAIEVNQLVVDSDALIIDFTKRPSIDASKASAKSVSKEKSLQADPGQSESEIRESDKAYSTYVESAKEDSSKTESKSQPNLPDDKRVSTQGLEKLLHSLLRGSELAESELWVYTDDKYRWRAKNLFVNFADAEPTENGAPRMYWGTVSHIDKAMQWLNPSDSRDVGIPIEEFQTSLFKRFNIKDRRDIEGAGIILFGKCFWNKEKTRKIIQLWGKDISRIFISKLDD</sequence>
<proteinExistence type="predicted"/>